<reference evidence="1" key="1">
    <citation type="submission" date="2022-01" db="EMBL/GenBank/DDBJ databases">
        <authorList>
            <person name="Jo J.-H."/>
            <person name="Im W.-T."/>
        </authorList>
    </citation>
    <scope>NUCLEOTIDE SEQUENCE</scope>
    <source>
        <strain evidence="1">I2-34</strain>
    </source>
</reference>
<gene>
    <name evidence="1" type="ORF">LVY72_23370</name>
</gene>
<protein>
    <submittedName>
        <fullName evidence="1">Uncharacterized protein</fullName>
    </submittedName>
</protein>
<accession>A0ABS9LDP9</accession>
<comment type="caution">
    <text evidence="1">The sequence shown here is derived from an EMBL/GenBank/DDBJ whole genome shotgun (WGS) entry which is preliminary data.</text>
</comment>
<keyword evidence="2" id="KW-1185">Reference proteome</keyword>
<evidence type="ECO:0000313" key="2">
    <source>
        <dbReference type="Proteomes" id="UP001165368"/>
    </source>
</evidence>
<organism evidence="1 2">
    <name type="scientific">Arthrobacter hankyongi</name>
    <dbReference type="NCBI Taxonomy" id="2904801"/>
    <lineage>
        <taxon>Bacteria</taxon>
        <taxon>Bacillati</taxon>
        <taxon>Actinomycetota</taxon>
        <taxon>Actinomycetes</taxon>
        <taxon>Micrococcales</taxon>
        <taxon>Micrococcaceae</taxon>
        <taxon>Arthrobacter</taxon>
    </lineage>
</organism>
<dbReference type="Proteomes" id="UP001165368">
    <property type="component" value="Unassembled WGS sequence"/>
</dbReference>
<dbReference type="RefSeq" id="WP_237827276.1">
    <property type="nucleotide sequence ID" value="NZ_JAKLTQ010000033.1"/>
</dbReference>
<dbReference type="EMBL" id="JAKLTQ010000033">
    <property type="protein sequence ID" value="MCG2624834.1"/>
    <property type="molecule type" value="Genomic_DNA"/>
</dbReference>
<sequence length="75" mass="8587">MTLEAATRPVRLHDLSRLRPGMEIEARDLNAVRYRGHVVDTAPRLGIVWILEAGHGARRILDQQEFSLWLVQPDC</sequence>
<evidence type="ECO:0000313" key="1">
    <source>
        <dbReference type="EMBL" id="MCG2624834.1"/>
    </source>
</evidence>
<proteinExistence type="predicted"/>
<name>A0ABS9LDP9_9MICC</name>